<dbReference type="Proteomes" id="UP000823388">
    <property type="component" value="Chromosome 1K"/>
</dbReference>
<accession>A0A8T0XEM9</accession>
<reference evidence="11 12" key="1">
    <citation type="submission" date="2020-05" db="EMBL/GenBank/DDBJ databases">
        <title>WGS assembly of Panicum virgatum.</title>
        <authorList>
            <person name="Lovell J.T."/>
            <person name="Jenkins J."/>
            <person name="Shu S."/>
            <person name="Juenger T.E."/>
            <person name="Schmutz J."/>
        </authorList>
    </citation>
    <scope>NUCLEOTIDE SEQUENCE [LARGE SCALE GENOMIC DNA]</scope>
    <source>
        <strain evidence="12">cv. AP13</strain>
    </source>
</reference>
<evidence type="ECO:0000256" key="4">
    <source>
        <dbReference type="ARBA" id="ARBA00022729"/>
    </source>
</evidence>
<name>A0A8T0XEM9_PANVG</name>
<keyword evidence="7 8" id="KW-0961">Cell wall biogenesis/degradation</keyword>
<dbReference type="PRINTS" id="PR01226">
    <property type="entry name" value="EXPANSIN"/>
</dbReference>
<comment type="caution">
    <text evidence="11">The sequence shown here is derived from an EMBL/GenBank/DDBJ whole genome shotgun (WGS) entry which is preliminary data.</text>
</comment>
<evidence type="ECO:0000256" key="8">
    <source>
        <dbReference type="RuleBase" id="RU365023"/>
    </source>
</evidence>
<dbReference type="Pfam" id="PF01357">
    <property type="entry name" value="Expansin_C"/>
    <property type="match status" value="1"/>
</dbReference>
<comment type="subcellular location">
    <subcellularLocation>
        <location evidence="8">Secreted</location>
        <location evidence="8">Cell wall</location>
    </subcellularLocation>
    <subcellularLocation>
        <location evidence="8">Membrane</location>
        <topology evidence="8">Peripheral membrane protein</topology>
    </subcellularLocation>
</comment>
<keyword evidence="4" id="KW-0732">Signal</keyword>
<dbReference type="InterPro" id="IPR036749">
    <property type="entry name" value="Expansin_CBD_sf"/>
</dbReference>
<dbReference type="Gene3D" id="2.40.40.10">
    <property type="entry name" value="RlpA-like domain"/>
    <property type="match status" value="1"/>
</dbReference>
<evidence type="ECO:0000313" key="11">
    <source>
        <dbReference type="EMBL" id="KAG2657657.1"/>
    </source>
</evidence>
<dbReference type="GO" id="GO:0005576">
    <property type="term" value="C:extracellular region"/>
    <property type="evidence" value="ECO:0007669"/>
    <property type="project" value="InterPro"/>
</dbReference>
<dbReference type="InterPro" id="IPR009009">
    <property type="entry name" value="RlpA-like_DPBB"/>
</dbReference>
<dbReference type="InterPro" id="IPR007112">
    <property type="entry name" value="Expansin/allergen_DPBB_dom"/>
</dbReference>
<protein>
    <recommendedName>
        <fullName evidence="8">Expansin</fullName>
    </recommendedName>
</protein>
<evidence type="ECO:0000256" key="3">
    <source>
        <dbReference type="ARBA" id="ARBA00022525"/>
    </source>
</evidence>
<dbReference type="InterPro" id="IPR007117">
    <property type="entry name" value="Expansin_CBD"/>
</dbReference>
<evidence type="ECO:0000256" key="5">
    <source>
        <dbReference type="ARBA" id="ARBA00023136"/>
    </source>
</evidence>
<gene>
    <name evidence="11" type="ORF">PVAP13_1KG200105</name>
</gene>
<dbReference type="InterPro" id="IPR007118">
    <property type="entry name" value="Expan_Lol_pI"/>
</dbReference>
<dbReference type="SUPFAM" id="SSF50685">
    <property type="entry name" value="Barwin-like endoglucanases"/>
    <property type="match status" value="1"/>
</dbReference>
<evidence type="ECO:0000259" key="10">
    <source>
        <dbReference type="PROSITE" id="PS50843"/>
    </source>
</evidence>
<dbReference type="GO" id="GO:0016020">
    <property type="term" value="C:membrane"/>
    <property type="evidence" value="ECO:0007669"/>
    <property type="project" value="UniProtKB-SubCell"/>
</dbReference>
<dbReference type="PRINTS" id="PR01225">
    <property type="entry name" value="EXPANSNFAMLY"/>
</dbReference>
<dbReference type="PROSITE" id="PS50842">
    <property type="entry name" value="EXPANSIN_EG45"/>
    <property type="match status" value="1"/>
</dbReference>
<evidence type="ECO:0000256" key="7">
    <source>
        <dbReference type="ARBA" id="ARBA00023316"/>
    </source>
</evidence>
<dbReference type="PANTHER" id="PTHR31867">
    <property type="entry name" value="EXPANSIN-A15"/>
    <property type="match status" value="1"/>
</dbReference>
<evidence type="ECO:0000256" key="2">
    <source>
        <dbReference type="ARBA" id="ARBA00022512"/>
    </source>
</evidence>
<keyword evidence="12" id="KW-1185">Reference proteome</keyword>
<sequence>MSSGLLDSVISALLMLQGWQGRLYILTRSSHKSSQQKSIQNRTRTNQLLQPAAAHQPFFFRDQQFQFLSVLVIGMAPARVAAVMMLAVAWLLAAAAADDAAATAASSSPAPAGWLKAHATFYGGADASGTMGGACGYGNLYSQGYGTRTAALSTALFNDGAACGQCFKIACDRKRADPAFCKPGVTVTVTATNFCPPNYALPGDNGGWCNPPRAHFDMAQPAWEKIGVYRGGIIPVMYRRVPCVKRGGVRFTINGHDYFNLVLIANVAAAGSIKSMDVKSSGSDNWMPMAHNWGAQWHSLAYLTGQSLSFRVTDTDGQTLEFTDVVPKGWKFGQTFASKLQFK</sequence>
<dbReference type="InterPro" id="IPR036908">
    <property type="entry name" value="RlpA-like_sf"/>
</dbReference>
<keyword evidence="6" id="KW-0325">Glycoprotein</keyword>
<comment type="similarity">
    <text evidence="1 8">Belongs to the expansin family. Expansin A subfamily.</text>
</comment>
<keyword evidence="2 8" id="KW-0134">Cell wall</keyword>
<feature type="domain" description="Expansin-like EG45" evidence="9">
    <location>
        <begin position="132"/>
        <end position="248"/>
    </location>
</feature>
<dbReference type="Pfam" id="PF03330">
    <property type="entry name" value="DPBB_1"/>
    <property type="match status" value="1"/>
</dbReference>
<evidence type="ECO:0000256" key="1">
    <source>
        <dbReference type="ARBA" id="ARBA00005392"/>
    </source>
</evidence>
<comment type="function">
    <text evidence="8">Causes loosening and extension of plant cell walls by disrupting non-covalent bonding between cellulose microfibrils and matrix glucans. No enzymatic activity has been found.</text>
</comment>
<keyword evidence="5" id="KW-0472">Membrane</keyword>
<dbReference type="InterPro" id="IPR002963">
    <property type="entry name" value="Expansin"/>
</dbReference>
<evidence type="ECO:0000259" key="9">
    <source>
        <dbReference type="PROSITE" id="PS50842"/>
    </source>
</evidence>
<feature type="domain" description="Expansin-like CBD" evidence="10">
    <location>
        <begin position="258"/>
        <end position="338"/>
    </location>
</feature>
<dbReference type="GO" id="GO:0009664">
    <property type="term" value="P:plant-type cell wall organization"/>
    <property type="evidence" value="ECO:0007669"/>
    <property type="project" value="InterPro"/>
</dbReference>
<dbReference type="SUPFAM" id="SSF49590">
    <property type="entry name" value="PHL pollen allergen"/>
    <property type="match status" value="1"/>
</dbReference>
<dbReference type="Gene3D" id="2.60.40.760">
    <property type="entry name" value="Expansin, cellulose-binding-like domain"/>
    <property type="match status" value="1"/>
</dbReference>
<evidence type="ECO:0000313" key="12">
    <source>
        <dbReference type="Proteomes" id="UP000823388"/>
    </source>
</evidence>
<organism evidence="11 12">
    <name type="scientific">Panicum virgatum</name>
    <name type="common">Blackwell switchgrass</name>
    <dbReference type="NCBI Taxonomy" id="38727"/>
    <lineage>
        <taxon>Eukaryota</taxon>
        <taxon>Viridiplantae</taxon>
        <taxon>Streptophyta</taxon>
        <taxon>Embryophyta</taxon>
        <taxon>Tracheophyta</taxon>
        <taxon>Spermatophyta</taxon>
        <taxon>Magnoliopsida</taxon>
        <taxon>Liliopsida</taxon>
        <taxon>Poales</taxon>
        <taxon>Poaceae</taxon>
        <taxon>PACMAD clade</taxon>
        <taxon>Panicoideae</taxon>
        <taxon>Panicodae</taxon>
        <taxon>Paniceae</taxon>
        <taxon>Panicinae</taxon>
        <taxon>Panicum</taxon>
        <taxon>Panicum sect. Hiantes</taxon>
    </lineage>
</organism>
<keyword evidence="3 8" id="KW-0964">Secreted</keyword>
<dbReference type="CDD" id="cd22274">
    <property type="entry name" value="DPBB_EXPA_N"/>
    <property type="match status" value="1"/>
</dbReference>
<dbReference type="PROSITE" id="PS50843">
    <property type="entry name" value="EXPANSIN_CBD"/>
    <property type="match status" value="1"/>
</dbReference>
<dbReference type="EMBL" id="CM029037">
    <property type="protein sequence ID" value="KAG2657657.1"/>
    <property type="molecule type" value="Genomic_DNA"/>
</dbReference>
<dbReference type="SMART" id="SM00837">
    <property type="entry name" value="DPBB_1"/>
    <property type="match status" value="1"/>
</dbReference>
<proteinExistence type="inferred from homology"/>
<dbReference type="AlphaFoldDB" id="A0A8T0XEM9"/>
<evidence type="ECO:0000256" key="6">
    <source>
        <dbReference type="ARBA" id="ARBA00023180"/>
    </source>
</evidence>
<dbReference type="FunFam" id="2.40.40.10:FF:000001">
    <property type="entry name" value="Expansin"/>
    <property type="match status" value="1"/>
</dbReference>